<keyword evidence="2" id="KW-1185">Reference proteome</keyword>
<name>A0A940SV06_9ENTE</name>
<proteinExistence type="predicted"/>
<protein>
    <submittedName>
        <fullName evidence="1">Uncharacterized protein</fullName>
    </submittedName>
</protein>
<comment type="caution">
    <text evidence="1">The sequence shown here is derived from an EMBL/GenBank/DDBJ whole genome shotgun (WGS) entry which is preliminary data.</text>
</comment>
<dbReference type="RefSeq" id="WP_209525741.1">
    <property type="nucleotide sequence ID" value="NZ_JAEEGA010000003.1"/>
</dbReference>
<organism evidence="1 2">
    <name type="scientific">Vagococcus allomyrinae</name>
    <dbReference type="NCBI Taxonomy" id="2794353"/>
    <lineage>
        <taxon>Bacteria</taxon>
        <taxon>Bacillati</taxon>
        <taxon>Bacillota</taxon>
        <taxon>Bacilli</taxon>
        <taxon>Lactobacillales</taxon>
        <taxon>Enterococcaceae</taxon>
        <taxon>Vagococcus</taxon>
    </lineage>
</organism>
<evidence type="ECO:0000313" key="1">
    <source>
        <dbReference type="EMBL" id="MBP1040601.1"/>
    </source>
</evidence>
<reference evidence="1" key="1">
    <citation type="submission" date="2020-12" db="EMBL/GenBank/DDBJ databases">
        <title>Vagococcus allomyrinae sp. nov. and Enterococcus lavae sp. nov., isolated from the larvae of Allomyrina dichotoma.</title>
        <authorList>
            <person name="Lee S.D."/>
        </authorList>
    </citation>
    <scope>NUCLEOTIDE SEQUENCE</scope>
    <source>
        <strain evidence="1">BWB3-3</strain>
    </source>
</reference>
<gene>
    <name evidence="1" type="ORF">I6N95_06270</name>
</gene>
<dbReference type="Proteomes" id="UP000674938">
    <property type="component" value="Unassembled WGS sequence"/>
</dbReference>
<evidence type="ECO:0000313" key="2">
    <source>
        <dbReference type="Proteomes" id="UP000674938"/>
    </source>
</evidence>
<dbReference type="EMBL" id="JAEEGA010000003">
    <property type="protein sequence ID" value="MBP1040601.1"/>
    <property type="molecule type" value="Genomic_DNA"/>
</dbReference>
<dbReference type="AlphaFoldDB" id="A0A940SV06"/>
<accession>A0A940SV06</accession>
<sequence length="95" mass="10924">MEEKRSLKAMREALDKQLVVEEVKTTSPFAKLQALTDDIDEMTDRFSQQMETIPEAADNNSEIKPRRLRDILANVEQSSERLDGDLAKKFEPKSK</sequence>